<dbReference type="STRING" id="4795.A0A225X2F4"/>
<dbReference type="InterPro" id="IPR003877">
    <property type="entry name" value="SPRY_dom"/>
</dbReference>
<dbReference type="InterPro" id="IPR010606">
    <property type="entry name" value="Mib_Herc2"/>
</dbReference>
<dbReference type="GO" id="GO:0004842">
    <property type="term" value="F:ubiquitin-protein transferase activity"/>
    <property type="evidence" value="ECO:0007669"/>
    <property type="project" value="InterPro"/>
</dbReference>
<dbReference type="InterPro" id="IPR043136">
    <property type="entry name" value="B30.2/SPRY_sf"/>
</dbReference>
<dbReference type="InterPro" id="IPR042469">
    <property type="entry name" value="HECTD3"/>
</dbReference>
<dbReference type="OrthoDB" id="239701at2759"/>
<dbReference type="GO" id="GO:0016567">
    <property type="term" value="P:protein ubiquitination"/>
    <property type="evidence" value="ECO:0007669"/>
    <property type="project" value="InterPro"/>
</dbReference>
<dbReference type="Gene3D" id="3.90.1750.10">
    <property type="entry name" value="Hect, E3 ligase catalytic domains"/>
    <property type="match status" value="1"/>
</dbReference>
<dbReference type="SUPFAM" id="SSF56204">
    <property type="entry name" value="Hect, E3 ligase catalytic domain"/>
    <property type="match status" value="1"/>
</dbReference>
<feature type="domain" description="MIB/HERC2" evidence="5">
    <location>
        <begin position="3915"/>
        <end position="3993"/>
    </location>
</feature>
<dbReference type="InterPro" id="IPR035983">
    <property type="entry name" value="Hect_E3_ubiquitin_ligase"/>
</dbReference>
<dbReference type="GO" id="GO:0046872">
    <property type="term" value="F:metal ion binding"/>
    <property type="evidence" value="ECO:0007669"/>
    <property type="project" value="InterPro"/>
</dbReference>
<dbReference type="Gene3D" id="2.60.120.290">
    <property type="entry name" value="Spermadhesin, CUB domain"/>
    <property type="match status" value="2"/>
</dbReference>
<feature type="region of interest" description="Disordered" evidence="3">
    <location>
        <begin position="3413"/>
        <end position="3434"/>
    </location>
</feature>
<keyword evidence="7" id="KW-1185">Reference proteome</keyword>
<evidence type="ECO:0000256" key="3">
    <source>
        <dbReference type="SAM" id="MobiDB-lite"/>
    </source>
</evidence>
<comment type="caution">
    <text evidence="6">The sequence shown here is derived from an EMBL/GenBank/DDBJ whole genome shotgun (WGS) entry which is preliminary data.</text>
</comment>
<feature type="compositionally biased region" description="Low complexity" evidence="3">
    <location>
        <begin position="105"/>
        <end position="122"/>
    </location>
</feature>
<dbReference type="Gene3D" id="2.60.120.920">
    <property type="match status" value="1"/>
</dbReference>
<dbReference type="Pfam" id="PF06701">
    <property type="entry name" value="MIB_HERC2"/>
    <property type="match status" value="1"/>
</dbReference>
<evidence type="ECO:0000259" key="5">
    <source>
        <dbReference type="PROSITE" id="PS51416"/>
    </source>
</evidence>
<dbReference type="Gene3D" id="3.30.2410.10">
    <property type="entry name" value="Hect, E3 ligase catalytic domain"/>
    <property type="match status" value="1"/>
</dbReference>
<dbReference type="InterPro" id="IPR001307">
    <property type="entry name" value="Thiosulphate_STrfase_CS"/>
</dbReference>
<dbReference type="SUPFAM" id="SSF49854">
    <property type="entry name" value="Spermadhesin, CUB domain"/>
    <property type="match status" value="1"/>
</dbReference>
<dbReference type="GO" id="GO:0016874">
    <property type="term" value="F:ligase activity"/>
    <property type="evidence" value="ECO:0007669"/>
    <property type="project" value="UniProtKB-KW"/>
</dbReference>
<feature type="region of interest" description="Disordered" evidence="3">
    <location>
        <begin position="2013"/>
        <end position="2032"/>
    </location>
</feature>
<dbReference type="InterPro" id="IPR000569">
    <property type="entry name" value="HECT_dom"/>
</dbReference>
<feature type="region of interest" description="Disordered" evidence="3">
    <location>
        <begin position="94"/>
        <end position="127"/>
    </location>
</feature>
<dbReference type="PROSITE" id="PS50237">
    <property type="entry name" value="HECT"/>
    <property type="match status" value="1"/>
</dbReference>
<evidence type="ECO:0000256" key="1">
    <source>
        <dbReference type="ARBA" id="ARBA00022786"/>
    </source>
</evidence>
<evidence type="ECO:0000259" key="4">
    <source>
        <dbReference type="PROSITE" id="PS50237"/>
    </source>
</evidence>
<dbReference type="Gene3D" id="2.60.120.200">
    <property type="match status" value="1"/>
</dbReference>
<dbReference type="SUPFAM" id="SSF49899">
    <property type="entry name" value="Concanavalin A-like lectins/glucanases"/>
    <property type="match status" value="2"/>
</dbReference>
<feature type="domain" description="HECT" evidence="4">
    <location>
        <begin position="4892"/>
        <end position="5244"/>
    </location>
</feature>
<dbReference type="Proteomes" id="UP000198211">
    <property type="component" value="Unassembled WGS sequence"/>
</dbReference>
<dbReference type="GO" id="GO:0004792">
    <property type="term" value="F:thiosulfate-cyanide sulfurtransferase activity"/>
    <property type="evidence" value="ECO:0007669"/>
    <property type="project" value="InterPro"/>
</dbReference>
<organism evidence="6 7">
    <name type="scientific">Phytophthora megakarya</name>
    <dbReference type="NCBI Taxonomy" id="4795"/>
    <lineage>
        <taxon>Eukaryota</taxon>
        <taxon>Sar</taxon>
        <taxon>Stramenopiles</taxon>
        <taxon>Oomycota</taxon>
        <taxon>Peronosporomycetes</taxon>
        <taxon>Peronosporales</taxon>
        <taxon>Peronosporaceae</taxon>
        <taxon>Phytophthora</taxon>
    </lineage>
</organism>
<evidence type="ECO:0000313" key="6">
    <source>
        <dbReference type="EMBL" id="OWZ23507.1"/>
    </source>
</evidence>
<dbReference type="Gene3D" id="3.30.2160.10">
    <property type="entry name" value="Hect, E3 ligase catalytic domain"/>
    <property type="match status" value="1"/>
</dbReference>
<dbReference type="SMART" id="SM00119">
    <property type="entry name" value="HECTc"/>
    <property type="match status" value="1"/>
</dbReference>
<name>A0A225X2F4_9STRA</name>
<gene>
    <name evidence="6" type="ORF">PHMEG_0001606</name>
</gene>
<accession>A0A225X2F4</accession>
<dbReference type="PROSITE" id="PS00380">
    <property type="entry name" value="RHODANESE_1"/>
    <property type="match status" value="1"/>
</dbReference>
<feature type="active site" description="Glycyl thioester intermediate" evidence="2">
    <location>
        <position position="5207"/>
    </location>
</feature>
<feature type="compositionally biased region" description="Basic and acidic residues" evidence="3">
    <location>
        <begin position="94"/>
        <end position="104"/>
    </location>
</feature>
<proteinExistence type="predicted"/>
<dbReference type="InterPro" id="IPR037252">
    <property type="entry name" value="Mib_Herc2_sf"/>
</dbReference>
<dbReference type="InterPro" id="IPR013320">
    <property type="entry name" value="ConA-like_dom_sf"/>
</dbReference>
<feature type="compositionally biased region" description="Polar residues" evidence="3">
    <location>
        <begin position="4244"/>
        <end position="4262"/>
    </location>
</feature>
<feature type="region of interest" description="Disordered" evidence="3">
    <location>
        <begin position="4747"/>
        <end position="4767"/>
    </location>
</feature>
<feature type="compositionally biased region" description="Basic and acidic residues" evidence="3">
    <location>
        <begin position="4747"/>
        <end position="4758"/>
    </location>
</feature>
<dbReference type="InterPro" id="IPR016024">
    <property type="entry name" value="ARM-type_fold"/>
</dbReference>
<protein>
    <submittedName>
        <fullName evidence="6">HECT E3 ubiquitin ligase</fullName>
    </submittedName>
</protein>
<feature type="compositionally biased region" description="Low complexity" evidence="3">
    <location>
        <begin position="4263"/>
        <end position="4274"/>
    </location>
</feature>
<dbReference type="Pfam" id="PF00622">
    <property type="entry name" value="SPRY"/>
    <property type="match status" value="1"/>
</dbReference>
<dbReference type="SUPFAM" id="SSF159034">
    <property type="entry name" value="Mib/herc2 domain-like"/>
    <property type="match status" value="2"/>
</dbReference>
<sequence length="5252" mass="583609">MGTQASRDAESSSLQDERLAARAWRTSVPFTLLHDEGFVVEKYQELLAASGSTTKRSTKAQEEAQTTASGLDEAPMDEMQHATDMARIKLFARTKREESADHGSRPTSPSGAGPGTSSLTLSIGKENPPSALAGMVGNTLSRESPESVDNEKMRAQRDELLQVYFEQIAARMRLNQVETEETGDVESTGENVSVSTESELKMKGITERKISHNVTAASVFSVGSLRLQLEMLREFRVFSPKLFENGTMALVQTLLDSPSFALQDVIPDSPEDALVSDVRSFCRDVLHLEGGQVASDDQQQVTLLLLLALGVSCGRISLLLEFVDELLVLPRETITSAFIIQGNPFTDWVRVFMQRMQSYRIDFALGTFEDSAFMKKVAVKTLPGEKGNDDAENHLEDSNNDLSSCSLTTDGSFIYTWSLTNGLAKIGSGFNFTIAGRVYAEVPTSIYLQRLEEKRDVRKLVYGFGEHVHDVSELARDEMAKLLATSSSEPSNLKVYDVFNSVNASETFTVSRLLVSYFIGNVHDVCIFEDGDLFTLPVPSTEGDISDVGVIRAWYGDFDVLSTEAVLELRNQLEQNRLSAVTANEEMGVNLTHELIEQLLTLSGISLEKMADSKKLMVIFACGDNYNLVGAQALQENERFVDVEERSRDSCLSSLLYCSDSLYLNLVYPERDVSGLLSNEPHRRCRQLLRISPQDLTFLETLDVLSSSPTSSDTVMRAAHLYVYVTEGKLIYEIGIGPSDIHVNVITPKGIPEGGKTLEITREFILNEKAVVCSEFMVCLARIRSAILDSAHKLQIQMPTFYTNGASLGMLILDSNSQENGTNRIHCVTFDCESGTAKEMHVNGELTGCLERSLQCTSVCFDARNNLLWLYDEHKRVLWSYHNMGKRIPLDDNVLPPNVLRRSYGVQAGDGSDSSYQETTALSFLSFIYKNALASDPADRKSANGNGFVSRVPFAVDDEMDTFKLLLAFISKYVDSFKAKNATIVQVYILQACLGILNKNLENVLQGAGGHQKQKSISLLMSGLSTPLDRLLELSNENVEHKDLVREGEDASKSLTSLHADERSRVQVASTALDLYTTSIRMYHSDVTKQFAHVLKYLQLWQQAKATKMELKILARLLAHLCTRADVIYQSMVASDGTLAQFLKLVEFAMGIQQRHLRQVFVGLDEESTTTSTIPDSNESSIELVSLVNAITQMSFVALCYNDDNHNRRAFDIAVTVFDTIRDACSVICSDLADQVKQQDCQEIWSELENVLKDGFVGILTPVVLSCGAMLFRNRKIVDAMMSISGDDKYELDFGKTNRGVNGCVTNNSVSPLFEFIKDNASKLLKFMVNLDNLVSMIDPTRRERTVETVSMAVKSETLESSHEYENNMDVLTELQVPGATRMVITFDSRSRTEVNYDYVTFYKDKSQGEYYGNQFYSGRDTEQNWPGVGDNPPLIIECDHCFVYFHTDGSNTDWGYKFTATAEILERKKSLQQHWIVFFLESTVQLLDESIKLLVDGSAFAPIDDMEVQNERFLQSDLLRSGICSEDNKNAEVLRLLQDFIDLPESSDAEKVIQALQQRSGTTGPALVLARTTSFDQITSSAPNQSVNSAVRAVAAAILHHNMWGMDAYAFTQNLRDDISEQLLRGWKNAQKMRDWFHLGDAADGGIHSQVPSRRRSGRLRRQPSAYKGLSDESLAILCDNVIKRARFLLEITPVSFAYVTGAKRRWGLLAKYGHAIGKQSSSDTQLDKWYNLLDELQAATELRSLFQYRRLSSERLKLGQAKSVTEQVLEFIQSDVDIEEVRKVIEVRNRRAVCRALGIELFIQSLNDCPSVRLRGILLESFTSTLKCFTISSSPTNVSGANSITPTATLDSFPRLHFDALLSGCDESLRQRISESFGACLAIFTKLLTSTTDDGTHSGLITGILRCCAMDYDLEDSYLLQESRILAEILRLLSSDSIPTRNAAQSLLGVLLTRFIAGRVGSNPEEDDRDDDKHIANDAHDVSVFQRQLFSAVGHQLDGIVAAVKASLNSANSSDSRKSSPQYLPENSPGFTSPCLQRNAVTWNHSIMLWVYSSSRGPLYALKLGDEVRRGPNWSDGDESENSEMEVGTVISIPTPTKVNVRWNSSGLTSQCEFDPKNDIFDVVLVDEGVGGTIFFKGNKSMIKDTVAAKPWSHFGLFLTDKRMLVYKIACGSDKESVFETDYELDADQWSHVAIVQDEDILRVYINGSMVSQHLLESFLIMNANVNPTESAIIESAHPLEDSIDEYCPVHIPGAVKIRLTFDTLCDIDGSTGFVRFYKDAKCVEYWGEDKYTGKYSDPERNFPGAQSNRARSLQQAEEPNMDLNVLEIPSDRFLVYFHNEGSSNSWGFRILASPEFAASEDELMSSISHLNPYPFYFGEPPGRVLDEPAAKCWIYQPKVLNYPISESDLTTEIQTSFPSTEIVSNCVPAERTLHILGLIRTCAETSFGRSLIGSEENIRNILFLSFDERVPVEIRVGAIRVLKDLSGILNPDTMDTQVASVLSLGAGGFLPFVFKQLGRALNVWGAYEDDNYTVVTEIDEGEVDGDILNLRTSAQGEASLVAAYISLLRGVAGYSCWSDQLFVLVLGGMQSDQAHQNILPGRDVGQLLASLVLLGGNYGSAYIGGRVSCCVNVDGKEMVETGFLVQFRMKGGTQIARVIFDCDQSRTVDVPLTDVAHLDDIEKAELASFLERMTPFASELRILYQGLFDLGIDMSPADEPSQPKLTKKENVEVLESEHPYAAGEDVTYSLNFRGASEIVIRFDKMSCTAGPNDYIQFKKRDGDIKEGKGDDDKYWGEEKYYGDSFPGVGATPPLRIPAGNVDVHFYTENSSNGISEWGFKLTAHAFEEALIYPPEIPPTIKVSAISDIRARCVKSLGKILQSQKSADMVPVFTTLLPSLTKVANAPSDGRPIQSSPKSQIFESKHPYANSVMEYMKVTFSGASTLTITFDPQSRTEQGCDYLCFFKDKSLTDRWGAYQYCGVGSDANWPGVEDRPPLVIPSDSFTLLWSTDASNVDWGWKFNVAAEFLPEFPLDKSLKQLDARSYRLFETLYEKTNHQRVPLKSEFEEFTGNGETVSKKRNSDPIRQLLSTCNLKGDIKFAEWGSAASRKVQHFRVAASDGIQIYQHKNRDSSVLAILTSGAEFVAETDLDGWLKVSSKNVTQIGENNCGWVWQRTGESVHASPLAACANGEDLLTLGVDDRTFESRHSVLEMDESNDEEKTLTSLCSPFAYDEFKGQTDRIQSFAYDSHRAMSTKAAREAILTFLSCDPKRAPISLNSFGSADDILLLLSHFFLSADPDAGYDNQSGVLLALRKRLRHMVLSGFDDSILFSVLVRCITILKSGPQLLPKGRGAVRILESMHPYQDNMDQYWEVSIPGATKIKVIFDRRCKSEAGCDWVRLYKTGSNRTDTIGPDQIGGRGDSENWPGTGDRPPLYIEDDSFEIYFHSDSSNNDWGFKLYAIGIFKEEEKSPRTDHKSSSTPETIVKLLSMASWILEALSSISDADFEASPMTFKMLYSAEILQTLMFCLDESPQSIKTNALQILSNMTQSSAFHTIPAILIEQVRDLINVKMRAKQQAEDRVELKSPYLQAIVQCAIAVDLAIDSHCFEEVALSEMTHLLSLPNQSSADKAAIFVSSPRTATSGQYQFQLVFNKLVSAVTIGLVDNVSGTSLTSAVYSVRWESNGRLRCGTRSNTDNGHDLIEIAGFKRQIREGDTVTILLDLLRQTLVIRKNSVVAAIVTGPAGSNALIPWDSLHPSLRLESDIRLVVSHSNPENRIEFSAPSCSPLALIRHSVVPNWYFKFVDAVSMMLDFRDNVSSTIVSRESRHPLVSSSSSKPMREHVEISGAVALEIRFDKKTKLQKDDELRFFGESSSGVSSENTGNSSTCTVLSGINGEQDEKDNPHLFASEGVKQPIQSLSIGDLVIRSPDWEYSEEDGGPGSIGIVQEIIGWGSHGGKGLRVRWQENGFENVYRYGVNGRYDVQNLDNAKYHNAPLIFRGNRILYEFVPCTPQPSTRLDLSAAAEFDGSLELDGSLRLDLKLSEENERTLSKNDCSIEFWTYISKDIFEKTEGNACVEIVRITGCQGRIILLGDQHGRCGLALQAVDANGVLVEHHQCRENAGTNSSSYGNVTFGQWIHIALVFSGSKVSVVKNGDVIYSVRCSEHDRLVLGSNSTLVFGNSCDYSTMPNGASNDHIPCLAFRGHLYDIRLWDVALRVEQLRSHFRGLDSVDVVGKSGSRPGTPTYASAKPSSPSMTVLSSPRSPRSSLRPITVPQHMRKWVTTNRTSKDIATVRLNCSVKLSILASAEGKSSNIVYYEAHPLSSGKLCVGWILDGVDMLNRSTMIGEEFNSFGIDLGKKVAQLSTLTKALAPFTRVDTSGSSSPRRSFGGNSFGNDIFCRNGDVIGCAMNVESGNLTWYVNGVMVAQFVPSVIHQSSDKSTEAALLLDNSRDHEFDNLVSEIITVNKSSEAISDTPSELVERSFYPAASLGPQGAQGLAWNFGQRPFKYEPNLGDGEVLSLLQGVDCSEEHAHFEVYDFDEQQWDRVVYRHKVQEITPRLVGWWRLNEGVGNNVDDGSGNNQQGALVSASESSNSTFACVLPIDGENAWWNEKISPPTAARRRAGDGIAASPFYSFGSNSDAAGKSESLWGYKFYVIPHFAMNTVGRRRFQSPSMRFGDSPRNLMPRHDQQLIKYINKKGQSKNINVTQLLHCPWDDIAPQENELVRWPALLEIVTSVGDKTKRERTDAKSNDPSRAADPVSTASLHVVDTHGHLSKRFKVLQEFNTAIYRILPFIAFHAPSMNTLDITEKKFTLSDLVMEHRHRILSAVKRTVWDNALGRTNESGVSFELTLNRPKAMRFRATGKTDVEGRHTLFSQAFRQLQALDGTHFRREDALYHVTFLGENAQDAGGPYRETFAQYCEELESTQLPVMLPTPNSQHNVGVGREKWLLSPGAQSSISLQMLEFLGKLMGASIRSKQYLALTMAPLIWKKLAGERLGLDDLAAVDSMLVSSMSKMRSIDRYGVTEEMFEDIVMETFTTLGADNRVIELKPGGAHLPVTFTSRCEYADLVEQARLHETDDQAQAIFRGLAKVVPVKLLACFSGAELELMVCGSPEVNVDLLEKCTEYSSCSSTDDHIIWFWRALRDFSHEERSAFLRFVWGRSRLPASPDEFPQRFKLQSFNQQRAGRSVDAYMPVAHTCFFSIEIPAYSSEAVLREKLLYAIYNCQEIDGDGDSVAANQLGWEE</sequence>
<dbReference type="PANTHER" id="PTHR46654:SF1">
    <property type="entry name" value="E3 UBIQUITIN-PROTEIN LIGASE HECTD3"/>
    <property type="match status" value="1"/>
</dbReference>
<evidence type="ECO:0000256" key="2">
    <source>
        <dbReference type="PROSITE-ProRule" id="PRU00104"/>
    </source>
</evidence>
<evidence type="ECO:0000313" key="7">
    <source>
        <dbReference type="Proteomes" id="UP000198211"/>
    </source>
</evidence>
<dbReference type="PANTHER" id="PTHR46654">
    <property type="entry name" value="E3 UBIQUITIN-PROTEIN LIGASE HECTD3"/>
    <property type="match status" value="1"/>
</dbReference>
<dbReference type="Pfam" id="PF00632">
    <property type="entry name" value="HECT"/>
    <property type="match status" value="1"/>
</dbReference>
<feature type="region of interest" description="Disordered" evidence="3">
    <location>
        <begin position="4240"/>
        <end position="4274"/>
    </location>
</feature>
<keyword evidence="1 2" id="KW-0833">Ubl conjugation pathway</keyword>
<dbReference type="SUPFAM" id="SSF48371">
    <property type="entry name" value="ARM repeat"/>
    <property type="match status" value="1"/>
</dbReference>
<dbReference type="PROSITE" id="PS51416">
    <property type="entry name" value="MIB_HERC2"/>
    <property type="match status" value="1"/>
</dbReference>
<dbReference type="InterPro" id="IPR035914">
    <property type="entry name" value="Sperma_CUB_dom_sf"/>
</dbReference>
<reference evidence="7" key="1">
    <citation type="submission" date="2017-03" db="EMBL/GenBank/DDBJ databases">
        <title>Phytopthora megakarya and P. palmivora, two closely related causual agents of cacao black pod achieved similar genome size and gene model numbers by different mechanisms.</title>
        <authorList>
            <person name="Ali S."/>
            <person name="Shao J."/>
            <person name="Larry D.J."/>
            <person name="Kronmiller B."/>
            <person name="Shen D."/>
            <person name="Strem M.D."/>
            <person name="Melnick R.L."/>
            <person name="Guiltinan M.J."/>
            <person name="Tyler B.M."/>
            <person name="Meinhardt L.W."/>
            <person name="Bailey B.A."/>
        </authorList>
    </citation>
    <scope>NUCLEOTIDE SEQUENCE [LARGE SCALE GENOMIC DNA]</scope>
    <source>
        <strain evidence="7">zdho120</strain>
    </source>
</reference>
<dbReference type="EMBL" id="NBNE01000059">
    <property type="protein sequence ID" value="OWZ23507.1"/>
    <property type="molecule type" value="Genomic_DNA"/>
</dbReference>
<dbReference type="Gene3D" id="2.30.30.40">
    <property type="entry name" value="SH3 Domains"/>
    <property type="match status" value="2"/>
</dbReference>
<keyword evidence="6" id="KW-0436">Ligase</keyword>
<feature type="region of interest" description="Disordered" evidence="3">
    <location>
        <begin position="52"/>
        <end position="77"/>
    </location>
</feature>